<feature type="compositionally biased region" description="Polar residues" evidence="1">
    <location>
        <begin position="1"/>
        <end position="10"/>
    </location>
</feature>
<accession>A0A3G4ZPV5</accession>
<reference evidence="2" key="1">
    <citation type="submission" date="2018-10" db="EMBL/GenBank/DDBJ databases">
        <title>Hidden diversity of soil giant viruses.</title>
        <authorList>
            <person name="Schulz F."/>
            <person name="Alteio L."/>
            <person name="Goudeau D."/>
            <person name="Ryan E.M."/>
            <person name="Malmstrom R.R."/>
            <person name="Blanchard J."/>
            <person name="Woyke T."/>
        </authorList>
    </citation>
    <scope>NUCLEOTIDE SEQUENCE</scope>
    <source>
        <strain evidence="2">TEV1</strain>
    </source>
</reference>
<evidence type="ECO:0000313" key="2">
    <source>
        <dbReference type="EMBL" id="AYV76374.1"/>
    </source>
</evidence>
<protein>
    <submittedName>
        <fullName evidence="2">Uncharacterized protein</fullName>
    </submittedName>
</protein>
<name>A0A3G4ZPV5_9VIRU</name>
<evidence type="ECO:0000256" key="1">
    <source>
        <dbReference type="SAM" id="MobiDB-lite"/>
    </source>
</evidence>
<organism evidence="2">
    <name type="scientific">Terrestrivirus sp</name>
    <dbReference type="NCBI Taxonomy" id="2487775"/>
    <lineage>
        <taxon>Viruses</taxon>
        <taxon>Varidnaviria</taxon>
        <taxon>Bamfordvirae</taxon>
        <taxon>Nucleocytoviricota</taxon>
        <taxon>Megaviricetes</taxon>
        <taxon>Imitervirales</taxon>
        <taxon>Mimiviridae</taxon>
        <taxon>Klosneuvirinae</taxon>
    </lineage>
</organism>
<gene>
    <name evidence="2" type="ORF">Terrestrivirus5_196</name>
</gene>
<sequence length="31" mass="3547">SYLTSDQNPGVKQESLEIPVNNDKKLMKKLE</sequence>
<dbReference type="EMBL" id="MK071983">
    <property type="protein sequence ID" value="AYV76374.1"/>
    <property type="molecule type" value="Genomic_DNA"/>
</dbReference>
<feature type="region of interest" description="Disordered" evidence="1">
    <location>
        <begin position="1"/>
        <end position="31"/>
    </location>
</feature>
<feature type="compositionally biased region" description="Basic and acidic residues" evidence="1">
    <location>
        <begin position="22"/>
        <end position="31"/>
    </location>
</feature>
<proteinExistence type="predicted"/>
<feature type="non-terminal residue" evidence="2">
    <location>
        <position position="1"/>
    </location>
</feature>